<evidence type="ECO:0000256" key="12">
    <source>
        <dbReference type="ARBA" id="ARBA00023298"/>
    </source>
</evidence>
<dbReference type="PROSITE" id="PS00947">
    <property type="entry name" value="CATHELICIDINS_2"/>
    <property type="match status" value="1"/>
</dbReference>
<evidence type="ECO:0000313" key="15">
    <source>
        <dbReference type="Ensembl" id="ENSACAP00000019638.2"/>
    </source>
</evidence>
<reference evidence="15" key="3">
    <citation type="submission" date="2025-09" db="UniProtKB">
        <authorList>
            <consortium name="Ensembl"/>
        </authorList>
    </citation>
    <scope>IDENTIFICATION</scope>
</reference>
<accession>H9GST0</accession>
<evidence type="ECO:0000256" key="2">
    <source>
        <dbReference type="ARBA" id="ARBA00004613"/>
    </source>
</evidence>
<proteinExistence type="inferred from homology"/>
<dbReference type="SUPFAM" id="SSF54403">
    <property type="entry name" value="Cystatin/monellin"/>
    <property type="match status" value="1"/>
</dbReference>
<keyword evidence="4" id="KW-0964">Secreted</keyword>
<evidence type="ECO:0000256" key="13">
    <source>
        <dbReference type="ARBA" id="ARBA00030320"/>
    </source>
</evidence>
<comment type="subcellular location">
    <subcellularLocation>
        <location evidence="2">Secreted</location>
    </subcellularLocation>
    <subcellularLocation>
        <location evidence="1">Target cell membrane</location>
    </subcellularLocation>
</comment>
<evidence type="ECO:0000256" key="11">
    <source>
        <dbReference type="ARBA" id="ARBA00023157"/>
    </source>
</evidence>
<evidence type="ECO:0000256" key="1">
    <source>
        <dbReference type="ARBA" id="ARBA00004175"/>
    </source>
</evidence>
<keyword evidence="16" id="KW-1185">Reference proteome</keyword>
<name>H9GST0_ANOCA</name>
<reference evidence="15" key="2">
    <citation type="submission" date="2025-08" db="UniProtKB">
        <authorList>
            <consortium name="Ensembl"/>
        </authorList>
    </citation>
    <scope>IDENTIFICATION</scope>
</reference>
<keyword evidence="8 14" id="KW-0732">Signal</keyword>
<keyword evidence="6" id="KW-1052">Target cell membrane</keyword>
<keyword evidence="7" id="KW-0165">Cleavage on pair of basic residues</keyword>
<keyword evidence="5" id="KW-0929">Antimicrobial</keyword>
<protein>
    <recommendedName>
        <fullName evidence="13">Vipericidin</fullName>
    </recommendedName>
</protein>
<evidence type="ECO:0000256" key="14">
    <source>
        <dbReference type="SAM" id="SignalP"/>
    </source>
</evidence>
<reference evidence="15" key="1">
    <citation type="submission" date="2009-12" db="EMBL/GenBank/DDBJ databases">
        <title>The Genome Sequence of Anolis carolinensis (Green Anole Lizard).</title>
        <authorList>
            <consortium name="The Genome Sequencing Platform"/>
            <person name="Di Palma F."/>
            <person name="Alfoldi J."/>
            <person name="Heiman D."/>
            <person name="Young S."/>
            <person name="Grabherr M."/>
            <person name="Johnson J."/>
            <person name="Lander E.S."/>
            <person name="Lindblad-Toh K."/>
        </authorList>
    </citation>
    <scope>NUCLEOTIDE SEQUENCE [LARGE SCALE GENOMIC DNA]</scope>
    <source>
        <strain evidence="15">JBL SC #1</strain>
    </source>
</reference>
<keyword evidence="9" id="KW-0044">Antibiotic</keyword>
<comment type="similarity">
    <text evidence="3">Belongs to the cathelicidin family.</text>
</comment>
<keyword evidence="10" id="KW-0472">Membrane</keyword>
<evidence type="ECO:0000256" key="7">
    <source>
        <dbReference type="ARBA" id="ARBA00022685"/>
    </source>
</evidence>
<dbReference type="GO" id="GO:0042742">
    <property type="term" value="P:defense response to bacterium"/>
    <property type="evidence" value="ECO:0007669"/>
    <property type="project" value="UniProtKB-KW"/>
</dbReference>
<dbReference type="AlphaFoldDB" id="H9GST0"/>
<dbReference type="GO" id="GO:0044218">
    <property type="term" value="C:other organism cell membrane"/>
    <property type="evidence" value="ECO:0007669"/>
    <property type="project" value="UniProtKB-KW"/>
</dbReference>
<evidence type="ECO:0000256" key="9">
    <source>
        <dbReference type="ARBA" id="ARBA00023022"/>
    </source>
</evidence>
<feature type="signal peptide" evidence="14">
    <location>
        <begin position="1"/>
        <end position="16"/>
    </location>
</feature>
<dbReference type="Proteomes" id="UP000001646">
    <property type="component" value="Unplaced"/>
</dbReference>
<dbReference type="HOGENOM" id="CLU_121724_1_1_1"/>
<dbReference type="InParanoid" id="H9GST0"/>
<evidence type="ECO:0000256" key="4">
    <source>
        <dbReference type="ARBA" id="ARBA00022525"/>
    </source>
</evidence>
<dbReference type="PANTHER" id="PTHR10206">
    <property type="entry name" value="CATHELICIDIN"/>
    <property type="match status" value="1"/>
</dbReference>
<dbReference type="GO" id="GO:0005615">
    <property type="term" value="C:extracellular space"/>
    <property type="evidence" value="ECO:0000318"/>
    <property type="project" value="GO_Central"/>
</dbReference>
<evidence type="ECO:0000256" key="10">
    <source>
        <dbReference type="ARBA" id="ARBA00023136"/>
    </source>
</evidence>
<dbReference type="GeneTree" id="ENSGT00390000000410"/>
<organism evidence="15 16">
    <name type="scientific">Anolis carolinensis</name>
    <name type="common">Green anole</name>
    <name type="synonym">American chameleon</name>
    <dbReference type="NCBI Taxonomy" id="28377"/>
    <lineage>
        <taxon>Eukaryota</taxon>
        <taxon>Metazoa</taxon>
        <taxon>Chordata</taxon>
        <taxon>Craniata</taxon>
        <taxon>Vertebrata</taxon>
        <taxon>Euteleostomi</taxon>
        <taxon>Lepidosauria</taxon>
        <taxon>Squamata</taxon>
        <taxon>Bifurcata</taxon>
        <taxon>Unidentata</taxon>
        <taxon>Episquamata</taxon>
        <taxon>Toxicofera</taxon>
        <taxon>Iguania</taxon>
        <taxon>Dactyloidae</taxon>
        <taxon>Anolis</taxon>
    </lineage>
</organism>
<dbReference type="Ensembl" id="ENSACAT00000022670.2">
    <property type="protein sequence ID" value="ENSACAP00000019638.2"/>
    <property type="gene ID" value="ENSACAG00000025845.2"/>
</dbReference>
<evidence type="ECO:0000256" key="8">
    <source>
        <dbReference type="ARBA" id="ARBA00022729"/>
    </source>
</evidence>
<dbReference type="Bgee" id="ENSACAG00000025845">
    <property type="expression patterns" value="Expressed in adrenal gland and 10 other cell types or tissues"/>
</dbReference>
<evidence type="ECO:0000256" key="5">
    <source>
        <dbReference type="ARBA" id="ARBA00022529"/>
    </source>
</evidence>
<dbReference type="PANTHER" id="PTHR10206:SF4">
    <property type="entry name" value="NEUTROPHILIC GRANULE PROTEIN"/>
    <property type="match status" value="1"/>
</dbReference>
<sequence length="118" mass="13370">MEKVWALLLFLGVATAAPVVLGPISYDQAVASAVDTFNREQKPEFIFQLLESEPQPDWKTTGEVTQPLKFSIKETECRFTDKANGTRCNFKENGVRTFFLWAFPLLLNASFLLHDPCQ</sequence>
<dbReference type="Pfam" id="PF00666">
    <property type="entry name" value="Cathelicidins"/>
    <property type="match status" value="1"/>
</dbReference>
<dbReference type="Gene3D" id="3.10.450.10">
    <property type="match status" value="1"/>
</dbReference>
<keyword evidence="12" id="KW-1053">Target membrane</keyword>
<dbReference type="STRING" id="28377.ENSACAP00000019638"/>
<dbReference type="InterPro" id="IPR001894">
    <property type="entry name" value="Cathelicidin-like"/>
</dbReference>
<dbReference type="InterPro" id="IPR046350">
    <property type="entry name" value="Cystatin_sf"/>
</dbReference>
<dbReference type="InterPro" id="IPR018216">
    <property type="entry name" value="Cathelicidin_CS"/>
</dbReference>
<feature type="chain" id="PRO_5032429836" description="Vipericidin" evidence="14">
    <location>
        <begin position="17"/>
        <end position="118"/>
    </location>
</feature>
<evidence type="ECO:0000256" key="3">
    <source>
        <dbReference type="ARBA" id="ARBA00005320"/>
    </source>
</evidence>
<evidence type="ECO:0000256" key="6">
    <source>
        <dbReference type="ARBA" id="ARBA00022537"/>
    </source>
</evidence>
<dbReference type="eggNOG" id="ENOG502SAES">
    <property type="taxonomic scope" value="Eukaryota"/>
</dbReference>
<evidence type="ECO:0000313" key="16">
    <source>
        <dbReference type="Proteomes" id="UP000001646"/>
    </source>
</evidence>
<keyword evidence="11" id="KW-1015">Disulfide bond</keyword>